<keyword evidence="1" id="KW-0175">Coiled coil</keyword>
<dbReference type="InterPro" id="IPR029063">
    <property type="entry name" value="SAM-dependent_MTases_sf"/>
</dbReference>
<evidence type="ECO:0000313" key="3">
    <source>
        <dbReference type="EMBL" id="WJW68605.1"/>
    </source>
</evidence>
<reference evidence="2 4" key="1">
    <citation type="submission" date="2020-06" db="EMBL/GenBank/DDBJ databases">
        <title>Anoxygenic phototrophic Chloroflexota member uses a Type I reaction center.</title>
        <authorList>
            <person name="Tsuji J.M."/>
            <person name="Shaw N.A."/>
            <person name="Nagashima S."/>
            <person name="Venkiteswaran J."/>
            <person name="Schiff S.L."/>
            <person name="Hanada S."/>
            <person name="Tank M."/>
            <person name="Neufeld J.D."/>
        </authorList>
    </citation>
    <scope>NUCLEOTIDE SEQUENCE [LARGE SCALE GENOMIC DNA]</scope>
    <source>
        <strain evidence="2">L227-S17</strain>
    </source>
</reference>
<dbReference type="AlphaFoldDB" id="A0A8T7M971"/>
<dbReference type="EMBL" id="JACATZ010000003">
    <property type="protein sequence ID" value="NWJ48675.1"/>
    <property type="molecule type" value="Genomic_DNA"/>
</dbReference>
<dbReference type="GO" id="GO:0032259">
    <property type="term" value="P:methylation"/>
    <property type="evidence" value="ECO:0007669"/>
    <property type="project" value="UniProtKB-KW"/>
</dbReference>
<dbReference type="SUPFAM" id="SSF53335">
    <property type="entry name" value="S-adenosyl-L-methionine-dependent methyltransferases"/>
    <property type="match status" value="1"/>
</dbReference>
<dbReference type="Gene3D" id="3.40.50.150">
    <property type="entry name" value="Vaccinia Virus protein VP39"/>
    <property type="match status" value="1"/>
</dbReference>
<evidence type="ECO:0000313" key="2">
    <source>
        <dbReference type="EMBL" id="NWJ48675.1"/>
    </source>
</evidence>
<keyword evidence="2" id="KW-0489">Methyltransferase</keyword>
<dbReference type="Pfam" id="PF13578">
    <property type="entry name" value="Methyltransf_24"/>
    <property type="match status" value="1"/>
</dbReference>
<keyword evidence="5" id="KW-1185">Reference proteome</keyword>
<feature type="coiled-coil region" evidence="1">
    <location>
        <begin position="42"/>
        <end position="69"/>
    </location>
</feature>
<evidence type="ECO:0000313" key="5">
    <source>
        <dbReference type="Proteomes" id="UP001431572"/>
    </source>
</evidence>
<evidence type="ECO:0000256" key="1">
    <source>
        <dbReference type="SAM" id="Coils"/>
    </source>
</evidence>
<dbReference type="Proteomes" id="UP001431572">
    <property type="component" value="Chromosome 2"/>
</dbReference>
<name>A0A8T7M971_9CHLR</name>
<dbReference type="GO" id="GO:0008168">
    <property type="term" value="F:methyltransferase activity"/>
    <property type="evidence" value="ECO:0007669"/>
    <property type="project" value="UniProtKB-KW"/>
</dbReference>
<accession>A0A8T7M971</accession>
<proteinExistence type="predicted"/>
<evidence type="ECO:0000313" key="4">
    <source>
        <dbReference type="Proteomes" id="UP000521676"/>
    </source>
</evidence>
<protein>
    <submittedName>
        <fullName evidence="2">Class I SAM-dependent methyltransferase</fullName>
        <ecNumber evidence="3">2.1.1.-</ecNumber>
    </submittedName>
</protein>
<gene>
    <name evidence="2" type="ORF">HXX08_22675</name>
    <name evidence="3" type="ORF">OZ401_004219</name>
</gene>
<dbReference type="RefSeq" id="WP_341470510.1">
    <property type="nucleotide sequence ID" value="NZ_CP128400.1"/>
</dbReference>
<reference evidence="3" key="2">
    <citation type="journal article" date="2024" name="Nature">
        <title>Anoxygenic phototroph of the Chloroflexota uses a type I reaction centre.</title>
        <authorList>
            <person name="Tsuji J.M."/>
            <person name="Shaw N.A."/>
            <person name="Nagashima S."/>
            <person name="Venkiteswaran J.J."/>
            <person name="Schiff S.L."/>
            <person name="Watanabe T."/>
            <person name="Fukui M."/>
            <person name="Hanada S."/>
            <person name="Tank M."/>
            <person name="Neufeld J.D."/>
        </authorList>
    </citation>
    <scope>NUCLEOTIDE SEQUENCE</scope>
    <source>
        <strain evidence="3">L227-S17</strain>
    </source>
</reference>
<keyword evidence="3" id="KW-0808">Transferase</keyword>
<dbReference type="EMBL" id="CP128400">
    <property type="protein sequence ID" value="WJW68605.1"/>
    <property type="molecule type" value="Genomic_DNA"/>
</dbReference>
<sequence length="357" mass="42077">MPTFRNIAKTLPGFKNLYKYIQDLETARNYLQQESRHQNKHIQDLETARDYLQQEFRQLNSTVETLAEQVAGILQPKSQKLFVPVGHFYSPFPAVEEIKQQEAEIFDKANKHLPAIELNEPAQVALLLELSRYFSDWPFSPDKSENLRYYQNNDFFGHWDALSLYSILRHLKPPKLFEIGSGFSSALMLDTNELFLDNSIELTFIEPYPERLLLLLGEEEKKRIRLFQQKLQDVPLDKFRELEAGDILFIDSTHVAKTGSDVNYILFHILPALNKGVYIHFHDVFYPFEYVSNWVYEGRGWNEAYMLRAFLEYNKQFEIYYFVDFVQTHFSQLVKDKLPPTLQQPLGASLWLKKLED</sequence>
<organism evidence="2 4">
    <name type="scientific">Candidatus Chlorohelix allophototropha</name>
    <dbReference type="NCBI Taxonomy" id="3003348"/>
    <lineage>
        <taxon>Bacteria</taxon>
        <taxon>Bacillati</taxon>
        <taxon>Chloroflexota</taxon>
        <taxon>Chloroflexia</taxon>
        <taxon>Candidatus Chloroheliales</taxon>
        <taxon>Candidatus Chloroheliaceae</taxon>
        <taxon>Candidatus Chlorohelix</taxon>
    </lineage>
</organism>
<dbReference type="EC" id="2.1.1.-" evidence="3"/>
<dbReference type="Proteomes" id="UP000521676">
    <property type="component" value="Unassembled WGS sequence"/>
</dbReference>